<feature type="region of interest" description="Disordered" evidence="1">
    <location>
        <begin position="1"/>
        <end position="21"/>
    </location>
</feature>
<name>A0A9Q3GQL6_9BASI</name>
<reference evidence="2" key="1">
    <citation type="submission" date="2021-03" db="EMBL/GenBank/DDBJ databases">
        <title>Draft genome sequence of rust myrtle Austropuccinia psidii MF-1, a brazilian biotype.</title>
        <authorList>
            <person name="Quecine M.C."/>
            <person name="Pachon D.M.R."/>
            <person name="Bonatelli M.L."/>
            <person name="Correr F.H."/>
            <person name="Franceschini L.M."/>
            <person name="Leite T.F."/>
            <person name="Margarido G.R.A."/>
            <person name="Almeida C.A."/>
            <person name="Ferrarezi J.A."/>
            <person name="Labate C.A."/>
        </authorList>
    </citation>
    <scope>NUCLEOTIDE SEQUENCE</scope>
    <source>
        <strain evidence="2">MF-1</strain>
    </source>
</reference>
<feature type="compositionally biased region" description="Basic residues" evidence="1">
    <location>
        <begin position="1"/>
        <end position="14"/>
    </location>
</feature>
<dbReference type="OrthoDB" id="3205926at2759"/>
<feature type="compositionally biased region" description="Polar residues" evidence="1">
    <location>
        <begin position="95"/>
        <end position="107"/>
    </location>
</feature>
<gene>
    <name evidence="2" type="ORF">O181_015976</name>
</gene>
<proteinExistence type="predicted"/>
<dbReference type="AlphaFoldDB" id="A0A9Q3GQL6"/>
<dbReference type="EMBL" id="AVOT02004403">
    <property type="protein sequence ID" value="MBW0476261.1"/>
    <property type="molecule type" value="Genomic_DNA"/>
</dbReference>
<protein>
    <submittedName>
        <fullName evidence="2">Uncharacterized protein</fullName>
    </submittedName>
</protein>
<feature type="region of interest" description="Disordered" evidence="1">
    <location>
        <begin position="61"/>
        <end position="138"/>
    </location>
</feature>
<organism evidence="2 3">
    <name type="scientific">Austropuccinia psidii MF-1</name>
    <dbReference type="NCBI Taxonomy" id="1389203"/>
    <lineage>
        <taxon>Eukaryota</taxon>
        <taxon>Fungi</taxon>
        <taxon>Dikarya</taxon>
        <taxon>Basidiomycota</taxon>
        <taxon>Pucciniomycotina</taxon>
        <taxon>Pucciniomycetes</taxon>
        <taxon>Pucciniales</taxon>
        <taxon>Sphaerophragmiaceae</taxon>
        <taxon>Austropuccinia</taxon>
    </lineage>
</organism>
<dbReference type="Proteomes" id="UP000765509">
    <property type="component" value="Unassembled WGS sequence"/>
</dbReference>
<sequence>MIRRWNNRPSRKQHKGFDPSSNIDITLEKFKASIIMNLVIRQAFRHKTTALKAYGSIKAFNQIRSPHQESSEQSVGGTTDDIAHSSSAFDGKDSNPYSSANKISNESGIDMRQSAANEKASKSPKATAAKKQADHTQK</sequence>
<keyword evidence="3" id="KW-1185">Reference proteome</keyword>
<accession>A0A9Q3GQL6</accession>
<comment type="caution">
    <text evidence="2">The sequence shown here is derived from an EMBL/GenBank/DDBJ whole genome shotgun (WGS) entry which is preliminary data.</text>
</comment>
<evidence type="ECO:0000313" key="3">
    <source>
        <dbReference type="Proteomes" id="UP000765509"/>
    </source>
</evidence>
<evidence type="ECO:0000313" key="2">
    <source>
        <dbReference type="EMBL" id="MBW0476261.1"/>
    </source>
</evidence>
<evidence type="ECO:0000256" key="1">
    <source>
        <dbReference type="SAM" id="MobiDB-lite"/>
    </source>
</evidence>